<evidence type="ECO:0000256" key="1">
    <source>
        <dbReference type="ARBA" id="ARBA00009834"/>
    </source>
</evidence>
<dbReference type="InterPro" id="IPR036388">
    <property type="entry name" value="WH-like_DNA-bd_sf"/>
</dbReference>
<comment type="caution">
    <text evidence="4">The sequence shown here is derived from an EMBL/GenBank/DDBJ whole genome shotgun (WGS) entry which is preliminary data.</text>
</comment>
<dbReference type="Gene3D" id="1.10.10.10">
    <property type="entry name" value="Winged helix-like DNA-binding domain superfamily/Winged helix DNA-binding domain"/>
    <property type="match status" value="2"/>
</dbReference>
<dbReference type="Pfam" id="PF04157">
    <property type="entry name" value="EAP30"/>
    <property type="match status" value="1"/>
</dbReference>
<dbReference type="PANTHER" id="PTHR12806:SF0">
    <property type="entry name" value="VACUOLAR-SORTING PROTEIN SNF8"/>
    <property type="match status" value="1"/>
</dbReference>
<dbReference type="EMBL" id="CAXLJM020000141">
    <property type="protein sequence ID" value="CAL8140817.1"/>
    <property type="molecule type" value="Genomic_DNA"/>
</dbReference>
<evidence type="ECO:0000313" key="5">
    <source>
        <dbReference type="Proteomes" id="UP001642540"/>
    </source>
</evidence>
<evidence type="ECO:0000313" key="4">
    <source>
        <dbReference type="EMBL" id="CAL8140817.1"/>
    </source>
</evidence>
<dbReference type="InterPro" id="IPR036390">
    <property type="entry name" value="WH_DNA-bd_sf"/>
</dbReference>
<protein>
    <recommendedName>
        <fullName evidence="2">Vacuolar-sorting protein SNF8</fullName>
    </recommendedName>
    <alternativeName>
        <fullName evidence="3">ESCRT-II complex subunit VPS22</fullName>
    </alternativeName>
</protein>
<reference evidence="4 5" key="1">
    <citation type="submission" date="2024-08" db="EMBL/GenBank/DDBJ databases">
        <authorList>
            <person name="Cucini C."/>
            <person name="Frati F."/>
        </authorList>
    </citation>
    <scope>NUCLEOTIDE SEQUENCE [LARGE SCALE GENOMIC DNA]</scope>
</reference>
<evidence type="ECO:0000256" key="3">
    <source>
        <dbReference type="ARBA" id="ARBA00030097"/>
    </source>
</evidence>
<dbReference type="Proteomes" id="UP001642540">
    <property type="component" value="Unassembled WGS sequence"/>
</dbReference>
<organism evidence="4 5">
    <name type="scientific">Orchesella dallaii</name>
    <dbReference type="NCBI Taxonomy" id="48710"/>
    <lineage>
        <taxon>Eukaryota</taxon>
        <taxon>Metazoa</taxon>
        <taxon>Ecdysozoa</taxon>
        <taxon>Arthropoda</taxon>
        <taxon>Hexapoda</taxon>
        <taxon>Collembola</taxon>
        <taxon>Entomobryomorpha</taxon>
        <taxon>Entomobryoidea</taxon>
        <taxon>Orchesellidae</taxon>
        <taxon>Orchesellinae</taxon>
        <taxon>Orchesella</taxon>
    </lineage>
</organism>
<comment type="similarity">
    <text evidence="1">Belongs to the SNF8 family.</text>
</comment>
<accession>A0ABP1S0N6</accession>
<keyword evidence="5" id="KW-1185">Reference proteome</keyword>
<evidence type="ECO:0000256" key="2">
    <source>
        <dbReference type="ARBA" id="ARBA00017052"/>
    </source>
</evidence>
<sequence>MRRRVGVASVVNGKASDHLFTKKSSEIDQNAVGKLGANLDELKEKLKWFASKHQLELQTDAAFRNEFLTMCKSIGVDPLASSKGYWTKYLGVGTYYYTLAVQIIETILSGADRHGGVMLLRDLWIRLERHRPKFLRDSHISFDDIFHALKMMKPVGKGCGYIKTSSHIDQGLVYCVPEEMKQDQTLLLKAVGESGKSYFKIEDMIDTLGWRGSRVKTAVDQLIRDGIAWVETGADATGRQCVHYWLPGLFLNNSFEDD</sequence>
<gene>
    <name evidence="4" type="ORF">ODALV1_LOCUS28438</name>
</gene>
<dbReference type="InterPro" id="IPR016689">
    <property type="entry name" value="ESCRT-2_cplx_Snf8"/>
</dbReference>
<proteinExistence type="inferred from homology"/>
<dbReference type="SUPFAM" id="SSF46785">
    <property type="entry name" value="Winged helix' DNA-binding domain"/>
    <property type="match status" value="2"/>
</dbReference>
<dbReference type="InterPro" id="IPR040608">
    <property type="entry name" value="Snf8/Vps36"/>
</dbReference>
<dbReference type="PANTHER" id="PTHR12806">
    <property type="entry name" value="EAP30 SUBUNIT OF ELL COMPLEX"/>
    <property type="match status" value="1"/>
</dbReference>
<dbReference type="Gene3D" id="6.10.140.180">
    <property type="match status" value="1"/>
</dbReference>
<name>A0ABP1S0N6_9HEXA</name>